<comment type="caution">
    <text evidence="6">The sequence shown here is derived from an EMBL/GenBank/DDBJ whole genome shotgun (WGS) entry which is preliminary data.</text>
</comment>
<dbReference type="Pfam" id="PF05567">
    <property type="entry name" value="T4P_PilY1"/>
    <property type="match status" value="1"/>
</dbReference>
<name>A0ABT5UCP1_9GAMM</name>
<dbReference type="Proteomes" id="UP001528823">
    <property type="component" value="Unassembled WGS sequence"/>
</dbReference>
<gene>
    <name evidence="6" type="ORF">ORQ98_19205</name>
</gene>
<keyword evidence="1" id="KW-0479">Metal-binding</keyword>
<feature type="domain" description="PilY1 beta-propeller" evidence="5">
    <location>
        <begin position="1097"/>
        <end position="1450"/>
    </location>
</feature>
<evidence type="ECO:0000313" key="7">
    <source>
        <dbReference type="Proteomes" id="UP001528823"/>
    </source>
</evidence>
<keyword evidence="7" id="KW-1185">Reference proteome</keyword>
<dbReference type="RefSeq" id="WP_274690418.1">
    <property type="nucleotide sequence ID" value="NZ_JAPMOU010000028.1"/>
</dbReference>
<feature type="region of interest" description="Disordered" evidence="3">
    <location>
        <begin position="1590"/>
        <end position="1649"/>
    </location>
</feature>
<reference evidence="6 7" key="1">
    <citation type="submission" date="2022-11" db="EMBL/GenBank/DDBJ databases">
        <title>Spartinivicinus poritis sp. nov., isolated from scleractinian coral Porites lutea.</title>
        <authorList>
            <person name="Zhang G."/>
            <person name="Cai L."/>
            <person name="Wei Q."/>
        </authorList>
    </citation>
    <scope>NUCLEOTIDE SEQUENCE [LARGE SCALE GENOMIC DNA]</scope>
    <source>
        <strain evidence="6 7">A2-2</strain>
    </source>
</reference>
<evidence type="ECO:0000313" key="6">
    <source>
        <dbReference type="EMBL" id="MDE1464087.1"/>
    </source>
</evidence>
<feature type="signal peptide" evidence="4">
    <location>
        <begin position="1"/>
        <end position="27"/>
    </location>
</feature>
<organism evidence="6 7">
    <name type="scientific">Spartinivicinus poritis</name>
    <dbReference type="NCBI Taxonomy" id="2994640"/>
    <lineage>
        <taxon>Bacteria</taxon>
        <taxon>Pseudomonadati</taxon>
        <taxon>Pseudomonadota</taxon>
        <taxon>Gammaproteobacteria</taxon>
        <taxon>Oceanospirillales</taxon>
        <taxon>Zooshikellaceae</taxon>
        <taxon>Spartinivicinus</taxon>
    </lineage>
</organism>
<evidence type="ECO:0000259" key="5">
    <source>
        <dbReference type="Pfam" id="PF05567"/>
    </source>
</evidence>
<evidence type="ECO:0000256" key="4">
    <source>
        <dbReference type="SAM" id="SignalP"/>
    </source>
</evidence>
<accession>A0ABT5UCP1</accession>
<dbReference type="EMBL" id="JAPMOU010000028">
    <property type="protein sequence ID" value="MDE1464087.1"/>
    <property type="molecule type" value="Genomic_DNA"/>
</dbReference>
<evidence type="ECO:0000256" key="2">
    <source>
        <dbReference type="ARBA" id="ARBA00022837"/>
    </source>
</evidence>
<feature type="chain" id="PRO_5046822647" evidence="4">
    <location>
        <begin position="28"/>
        <end position="1649"/>
    </location>
</feature>
<evidence type="ECO:0000256" key="1">
    <source>
        <dbReference type="ARBA" id="ARBA00022723"/>
    </source>
</evidence>
<protein>
    <submittedName>
        <fullName evidence="6">PilC/PilY family type IV pilus protein</fullName>
    </submittedName>
</protein>
<evidence type="ECO:0000256" key="3">
    <source>
        <dbReference type="SAM" id="MobiDB-lite"/>
    </source>
</evidence>
<feature type="region of interest" description="Disordered" evidence="3">
    <location>
        <begin position="1118"/>
        <end position="1137"/>
    </location>
</feature>
<keyword evidence="2" id="KW-0106">Calcium</keyword>
<sequence>MSKINFKITLISSIVSASVLQTSLSWGASLDIANKPLFISASEAPLVMMVMGRDHKLYYEAYNDASDLNNDGNLDTTYKPNEMDYFGYFNSSLCYDYNQDEERFEPVATTVTKNRNGIEYKKTCDNNKWSGDFLNYLTTSRIDALRKVLYGGYRSVDEYELTVLRRSYIPQDAHSWGKEYTSENHDGYHINDYSPLPTPPANTKHLFANTSLIDYTRSARRDTLRLTPVEPAIGGSVSLPLLRVVPSTDIRIWEWVSKERPVADTDTSVKDPNKPYYRNGRLAGYHNKTFGQQGGTVITGPTANNIYDFAVQVKVCDKAFPSEDCKIYAGNRKDEDDNLVSVYKPVGVLQEYGENEKMRFGLFSGSYNKNTSGGVLRKAIRNFKDEVDLSTGIFTNINGIVSTIDKFRVFGLGGARDYYTKEDNGYRCKEDKTIYRKDHNGNYIKDINGRKIIEEYNYYGDFFNTYNNELRPLQDGKCVDWGNPIAEMMYEVVRYFSNTGNPSPAFTFNNNGSIDEALGLNIALWNQPYKTAGNRAGYNVCAKPVQLVISDINPSYDSDQIPSSIFSNNIVTATNDLIGFNVNALAQDIWDKERENLPSSNVFIGQSALRNAADESTDPLDLTIEEGNKKPVVHYNGAPTAKPISSFGNIRGLAPEDPNRQGSYLSAAVALYGRSNKISSGRYMIQEGVDGPNNLENTGEEMLTYSVALASPLPKIKIPVGGSTVTLVPFAKTANGTFGEHKPTNQIVDFYVEEINKDDNSGSFRINFEDVEQGNDHDMDAIVRYEYQVLGGNRVEITLRSEYAGGGAQQHIGYVITGTTKDGIYLEVRDKDTPYRSAQNAGDYALNTPPSKWADGTVTGKRAWHEYLDGSGTEGSQKLPYETSRIFTAGGNNGNAVQLENPLWYAAKWGGFIEEPEEKNNILDQQSEWDSDGDNTPDSYFLVTNASKLKDQLRKAFHKISQSTGSASGVSANSTALKSDTLVYSAKFDSKSWTGEITASKFNDTKNGFIEVWNASEKIDTQSYDLGREILTFNPSFGLKGRGAEFSWDSISAVQRILLTNTAPDAVADKNEWAKNLIDYIRGRKNLPNFRRRTSVLGDIANSTPQYSGKPPQYYPTYWDSSTPEGKPGSETYSQFTRDKKNRTPILAVGANDGMLHILKADSSASGGKELLAYVPSKVYKNLHKLADNQYTSTDSHTYFVNGTPTIASAFYDSKWHTILVGTLGAGGQGLFALDITDPTRFNEANAGNIALWEFNDDTNEQSSDLGYTFSNVEIGRYNNGHWAAVFGNGYNSTENDGNVGSGNAVLYILDIKTGDVLKKIDTNVGPAQDPQGLYRPNGLSSPIGADIDGDFIVDYVFAGDLYGNLWAFDVSSTDKNSWSVLGGEPIFKATRNGNLSPITVKPNLTRRPNTNKKSDLMIFFGTGKYFEKGDKNIENNSTQTFYGLRFDPTDPKIIPSNRSTLLQQKIIFERNNLRYRTNHKICWDKPCEGKTTPAKGHDGWYMDLVDTGGGLSDDNELVAGANTDNLGERVTTQGVLYATSVYFNTMLPSESVCGIGGSGWKMALNQENGGYIKDQPAYDYNGDGSFDGKDALNGHMPGGSKLDGIGSSPNFMGGKTTTRKSNDDEDIDDVPPFMGQEGRKSWKQLKTQ</sequence>
<proteinExistence type="predicted"/>
<dbReference type="InterPro" id="IPR008707">
    <property type="entry name" value="B-propeller_PilY1"/>
</dbReference>
<keyword evidence="4" id="KW-0732">Signal</keyword>